<evidence type="ECO:0000256" key="8">
    <source>
        <dbReference type="SAM" id="MobiDB-lite"/>
    </source>
</evidence>
<keyword evidence="3" id="KW-0677">Repeat</keyword>
<gene>
    <name evidence="10" type="ORF">FGADI_2022</name>
</gene>
<dbReference type="EMBL" id="JABFAI010000043">
    <property type="protein sequence ID" value="KAF4958943.1"/>
    <property type="molecule type" value="Genomic_DNA"/>
</dbReference>
<dbReference type="PANTHER" id="PTHR40626:SF7">
    <property type="entry name" value="TRANSCRIPTION FACTOR, PUTATIVE (AFU_ORTHOLOGUE AFUA_1G04110)-RELATED"/>
    <property type="match status" value="1"/>
</dbReference>
<dbReference type="GO" id="GO:0000785">
    <property type="term" value="C:chromatin"/>
    <property type="evidence" value="ECO:0007669"/>
    <property type="project" value="TreeGrafter"/>
</dbReference>
<feature type="compositionally biased region" description="Basic and acidic residues" evidence="8">
    <location>
        <begin position="103"/>
        <end position="119"/>
    </location>
</feature>
<dbReference type="SUPFAM" id="SSF57667">
    <property type="entry name" value="beta-beta-alpha zinc fingers"/>
    <property type="match status" value="1"/>
</dbReference>
<dbReference type="GO" id="GO:0000978">
    <property type="term" value="F:RNA polymerase II cis-regulatory region sequence-specific DNA binding"/>
    <property type="evidence" value="ECO:0007669"/>
    <property type="project" value="InterPro"/>
</dbReference>
<dbReference type="GO" id="GO:0000981">
    <property type="term" value="F:DNA-binding transcription factor activity, RNA polymerase II-specific"/>
    <property type="evidence" value="ECO:0007669"/>
    <property type="project" value="InterPro"/>
</dbReference>
<sequence length="915" mass="101335">MKGCSYCHRTFHKTEHLLRHERSHTGEKPYRCDTCGRGYARSDVLLRHVRYFHPNSDTSQRERRRSDVSTNEKSRQRRQSVLADSINVCSILPPEPEEGSEVETDHQREQENTRMRDNEQPQQQEDSSITVDNSMTQFSTSDLDALATVSMLQALHEQPAESAKLALGDSFDDRRPANQPPAIGQHDNELSPMSFSHHMVETTLETATPTLFTANAEFLSPGISLSTRANVFHSQNAVSSAPWGNNETSLTSMSNTDLLHYAGALELLQPNLSHLDFLDFNLGESSPGIHGSQASSNSIDPVSSIPLERFARVAALWPRTRAHSASHIASRVWADVVNYRGDGIFTYVSISQSSPSSTIGTDNESRWGMDGEKRQNLIREFGRPGSSVDFLPTRLLNLGLTIAFRQPHSLVPFIHQPTFSAKSASNSVVFSFTLLASNVTTIRAESKNRTDPAQAATEKCCSQLATPSLGPEASAHLVERLASAALLLMAWSISSPHGARDAFLSRMLYHQTINLVNMSGLLMPRPSSFSIDNLLNQANLARVIHDPAQSDDWEWKAWARTESFKRLISTLIIIDAWWASRLNTEPLLCTSVVQLEMSTSIDLYRSSSAKSWKSCRDAGTGATTEPVIIRMHAPSISLTPLQETSPIGMTGLLSVIWARILQHQHQTRGARLSENSNGEQPTASVVASTETGNNTLRVLGDIYTNYSRFLRYRNPNCIAQWHYLNLNVLADLEIFEMASGRNGAESAYAALQQISNWSQTQHARRACLHAAGIYVAMSRRRANDGVMLHSDMSLFTAALVLGLYVFMAKPNEMNIDAETESFELLDDIDWTYLCDPMSGVDNVGDNTASQFIHNGGSISFSGTVCEAGYNAAKMILLEFASLLEEVGKWNAKELCHVLRIMSDSLIEVDDRLGGD</sequence>
<dbReference type="GO" id="GO:0005634">
    <property type="term" value="C:nucleus"/>
    <property type="evidence" value="ECO:0007669"/>
    <property type="project" value="UniProtKB-SubCell"/>
</dbReference>
<feature type="domain" description="C2H2-type" evidence="9">
    <location>
        <begin position="2"/>
        <end position="29"/>
    </location>
</feature>
<keyword evidence="2" id="KW-0479">Metal-binding</keyword>
<evidence type="ECO:0000313" key="11">
    <source>
        <dbReference type="Proteomes" id="UP000604273"/>
    </source>
</evidence>
<dbReference type="InterPro" id="IPR013087">
    <property type="entry name" value="Znf_C2H2_type"/>
</dbReference>
<dbReference type="GO" id="GO:0008270">
    <property type="term" value="F:zinc ion binding"/>
    <property type="evidence" value="ECO:0007669"/>
    <property type="project" value="UniProtKB-KW"/>
</dbReference>
<dbReference type="FunFam" id="3.30.160.60:FF:000100">
    <property type="entry name" value="Zinc finger 45-like"/>
    <property type="match status" value="1"/>
</dbReference>
<reference evidence="10" key="2">
    <citation type="submission" date="2020-05" db="EMBL/GenBank/DDBJ databases">
        <authorList>
            <person name="Kim H.-S."/>
            <person name="Proctor R.H."/>
            <person name="Brown D.W."/>
        </authorList>
    </citation>
    <scope>NUCLEOTIDE SEQUENCE</scope>
    <source>
        <strain evidence="10">NRRL 45417</strain>
    </source>
</reference>
<evidence type="ECO:0000256" key="1">
    <source>
        <dbReference type="ARBA" id="ARBA00004123"/>
    </source>
</evidence>
<protein>
    <recommendedName>
        <fullName evidence="9">C2H2-type domain-containing protein</fullName>
    </recommendedName>
</protein>
<keyword evidence="6" id="KW-0539">Nucleus</keyword>
<dbReference type="GO" id="GO:0006351">
    <property type="term" value="P:DNA-templated transcription"/>
    <property type="evidence" value="ECO:0007669"/>
    <property type="project" value="InterPro"/>
</dbReference>
<name>A0A8H4TJC0_9HYPO</name>
<evidence type="ECO:0000256" key="6">
    <source>
        <dbReference type="ARBA" id="ARBA00023242"/>
    </source>
</evidence>
<keyword evidence="4 7" id="KW-0863">Zinc-finger</keyword>
<evidence type="ECO:0000256" key="5">
    <source>
        <dbReference type="ARBA" id="ARBA00022833"/>
    </source>
</evidence>
<evidence type="ECO:0000256" key="7">
    <source>
        <dbReference type="PROSITE-ProRule" id="PRU00042"/>
    </source>
</evidence>
<feature type="compositionally biased region" description="Basic and acidic residues" evidence="8">
    <location>
        <begin position="59"/>
        <end position="74"/>
    </location>
</feature>
<feature type="compositionally biased region" description="Polar residues" evidence="8">
    <location>
        <begin position="120"/>
        <end position="132"/>
    </location>
</feature>
<evidence type="ECO:0000256" key="2">
    <source>
        <dbReference type="ARBA" id="ARBA00022723"/>
    </source>
</evidence>
<dbReference type="InterPro" id="IPR036236">
    <property type="entry name" value="Znf_C2H2_sf"/>
</dbReference>
<reference evidence="10" key="1">
    <citation type="journal article" date="2020" name="BMC Genomics">
        <title>Correction to: Identification and distribution of gene clusters required for synthesis of sphingolipid metabolism inhibitors in diverse species of the filamentous fungus Fusarium.</title>
        <authorList>
            <person name="Kim H.S."/>
            <person name="Lohmar J.M."/>
            <person name="Busman M."/>
            <person name="Brown D.W."/>
            <person name="Naumann T.A."/>
            <person name="Divon H.H."/>
            <person name="Lysoe E."/>
            <person name="Uhlig S."/>
            <person name="Proctor R.H."/>
        </authorList>
    </citation>
    <scope>NUCLEOTIDE SEQUENCE</scope>
    <source>
        <strain evidence="10">NRRL 45417</strain>
    </source>
</reference>
<evidence type="ECO:0000256" key="3">
    <source>
        <dbReference type="ARBA" id="ARBA00022737"/>
    </source>
</evidence>
<keyword evidence="5" id="KW-0862">Zinc</keyword>
<feature type="region of interest" description="Disordered" evidence="8">
    <location>
        <begin position="52"/>
        <end position="132"/>
    </location>
</feature>
<organism evidence="10 11">
    <name type="scientific">Fusarium gaditjirri</name>
    <dbReference type="NCBI Taxonomy" id="282569"/>
    <lineage>
        <taxon>Eukaryota</taxon>
        <taxon>Fungi</taxon>
        <taxon>Dikarya</taxon>
        <taxon>Ascomycota</taxon>
        <taxon>Pezizomycotina</taxon>
        <taxon>Sordariomycetes</taxon>
        <taxon>Hypocreomycetidae</taxon>
        <taxon>Hypocreales</taxon>
        <taxon>Nectriaceae</taxon>
        <taxon>Fusarium</taxon>
        <taxon>Fusarium nisikadoi species complex</taxon>
    </lineage>
</organism>
<feature type="domain" description="C2H2-type" evidence="9">
    <location>
        <begin position="30"/>
        <end position="58"/>
    </location>
</feature>
<dbReference type="PANTHER" id="PTHR40626">
    <property type="entry name" value="MIP31509P"/>
    <property type="match status" value="1"/>
</dbReference>
<dbReference type="OrthoDB" id="10018191at2759"/>
<dbReference type="Proteomes" id="UP000604273">
    <property type="component" value="Unassembled WGS sequence"/>
</dbReference>
<accession>A0A8H4TJC0</accession>
<comment type="caution">
    <text evidence="10">The sequence shown here is derived from an EMBL/GenBank/DDBJ whole genome shotgun (WGS) entry which is preliminary data.</text>
</comment>
<proteinExistence type="predicted"/>
<dbReference type="PROSITE" id="PS50157">
    <property type="entry name" value="ZINC_FINGER_C2H2_2"/>
    <property type="match status" value="2"/>
</dbReference>
<dbReference type="Pfam" id="PF04082">
    <property type="entry name" value="Fungal_trans"/>
    <property type="match status" value="1"/>
</dbReference>
<evidence type="ECO:0000256" key="4">
    <source>
        <dbReference type="ARBA" id="ARBA00022771"/>
    </source>
</evidence>
<dbReference type="Gene3D" id="3.30.160.60">
    <property type="entry name" value="Classic Zinc Finger"/>
    <property type="match status" value="2"/>
</dbReference>
<dbReference type="InterPro" id="IPR007219">
    <property type="entry name" value="XnlR_reg_dom"/>
</dbReference>
<evidence type="ECO:0000313" key="10">
    <source>
        <dbReference type="EMBL" id="KAF4958943.1"/>
    </source>
</evidence>
<keyword evidence="11" id="KW-1185">Reference proteome</keyword>
<evidence type="ECO:0000259" key="9">
    <source>
        <dbReference type="PROSITE" id="PS50157"/>
    </source>
</evidence>
<dbReference type="SMART" id="SM00355">
    <property type="entry name" value="ZnF_C2H2"/>
    <property type="match status" value="2"/>
</dbReference>
<dbReference type="InterPro" id="IPR051059">
    <property type="entry name" value="VerF-like"/>
</dbReference>
<comment type="subcellular location">
    <subcellularLocation>
        <location evidence="1">Nucleus</location>
    </subcellularLocation>
</comment>
<dbReference type="PROSITE" id="PS00028">
    <property type="entry name" value="ZINC_FINGER_C2H2_1"/>
    <property type="match status" value="2"/>
</dbReference>
<dbReference type="AlphaFoldDB" id="A0A8H4TJC0"/>